<organism evidence="2 3">
    <name type="scientific">Photorhabdus temperata subsp. temperata Meg1</name>
    <dbReference type="NCBI Taxonomy" id="1393735"/>
    <lineage>
        <taxon>Bacteria</taxon>
        <taxon>Pseudomonadati</taxon>
        <taxon>Pseudomonadota</taxon>
        <taxon>Gammaproteobacteria</taxon>
        <taxon>Enterobacterales</taxon>
        <taxon>Morganellaceae</taxon>
        <taxon>Photorhabdus</taxon>
    </lineage>
</organism>
<feature type="transmembrane region" description="Helical" evidence="1">
    <location>
        <begin position="21"/>
        <end position="40"/>
    </location>
</feature>
<comment type="caution">
    <text evidence="2">The sequence shown here is derived from an EMBL/GenBank/DDBJ whole genome shotgun (WGS) entry which is preliminary data.</text>
</comment>
<feature type="transmembrane region" description="Helical" evidence="1">
    <location>
        <begin position="46"/>
        <end position="64"/>
    </location>
</feature>
<dbReference type="AlphaFoldDB" id="A0A081RW53"/>
<dbReference type="EMBL" id="JGVH01000039">
    <property type="protein sequence ID" value="KER02906.1"/>
    <property type="molecule type" value="Genomic_DNA"/>
</dbReference>
<keyword evidence="1" id="KW-0812">Transmembrane</keyword>
<keyword evidence="1" id="KW-1133">Transmembrane helix</keyword>
<evidence type="ECO:0000313" key="2">
    <source>
        <dbReference type="EMBL" id="KER02906.1"/>
    </source>
</evidence>
<keyword evidence="1" id="KW-0472">Membrane</keyword>
<evidence type="ECO:0000256" key="1">
    <source>
        <dbReference type="SAM" id="Phobius"/>
    </source>
</evidence>
<name>A0A081RW53_PHOTE</name>
<dbReference type="Proteomes" id="UP000028002">
    <property type="component" value="Unassembled WGS sequence"/>
</dbReference>
<protein>
    <submittedName>
        <fullName evidence="2">Uncharacterized protein</fullName>
    </submittedName>
</protein>
<gene>
    <name evidence="2" type="ORF">MEG1DRAFT_02464</name>
</gene>
<evidence type="ECO:0000313" key="3">
    <source>
        <dbReference type="Proteomes" id="UP000028002"/>
    </source>
</evidence>
<accession>A0A081RW53</accession>
<sequence length="90" mass="10397">MMSIFKIGEPADYVNSFKYYLSIRLILPFILLGITIALVSFFNEKVAAITIFSMIMILRLIQIFQSKKDLNCIHEEKNSNNVLGFYNDVI</sequence>
<reference evidence="2 3" key="1">
    <citation type="submission" date="2014-03" db="EMBL/GenBank/DDBJ databases">
        <title>Draft Genome of Photorhabdus temperata Meg1.</title>
        <authorList>
            <person name="Hurst S.G.IV."/>
            <person name="Morris K."/>
            <person name="Thomas K."/>
            <person name="Tisa L.S."/>
        </authorList>
    </citation>
    <scope>NUCLEOTIDE SEQUENCE [LARGE SCALE GENOMIC DNA]</scope>
    <source>
        <strain evidence="2 3">Meg1</strain>
    </source>
</reference>
<proteinExistence type="predicted"/>